<reference evidence="2 3" key="1">
    <citation type="submission" date="2024-10" db="EMBL/GenBank/DDBJ databases">
        <title>The Natural Products Discovery Center: Release of the First 8490 Sequenced Strains for Exploring Actinobacteria Biosynthetic Diversity.</title>
        <authorList>
            <person name="Kalkreuter E."/>
            <person name="Kautsar S.A."/>
            <person name="Yang D."/>
            <person name="Bader C.D."/>
            <person name="Teijaro C.N."/>
            <person name="Fluegel L."/>
            <person name="Davis C.M."/>
            <person name="Simpson J.R."/>
            <person name="Lauterbach L."/>
            <person name="Steele A.D."/>
            <person name="Gui C."/>
            <person name="Meng S."/>
            <person name="Li G."/>
            <person name="Viehrig K."/>
            <person name="Ye F."/>
            <person name="Su P."/>
            <person name="Kiefer A.F."/>
            <person name="Nichols A."/>
            <person name="Cepeda A.J."/>
            <person name="Yan W."/>
            <person name="Fan B."/>
            <person name="Jiang Y."/>
            <person name="Adhikari A."/>
            <person name="Zheng C.-J."/>
            <person name="Schuster L."/>
            <person name="Cowan T.M."/>
            <person name="Smanski M.J."/>
            <person name="Chevrette M.G."/>
            <person name="De Carvalho L.P.S."/>
            <person name="Shen B."/>
        </authorList>
    </citation>
    <scope>NUCLEOTIDE SEQUENCE [LARGE SCALE GENOMIC DNA]</scope>
    <source>
        <strain evidence="2 3">NPDC002173</strain>
    </source>
</reference>
<dbReference type="EMBL" id="JBIASD010000006">
    <property type="protein sequence ID" value="MFF3666413.1"/>
    <property type="molecule type" value="Genomic_DNA"/>
</dbReference>
<feature type="transmembrane region" description="Helical" evidence="1">
    <location>
        <begin position="78"/>
        <end position="97"/>
    </location>
</feature>
<proteinExistence type="predicted"/>
<keyword evidence="3" id="KW-1185">Reference proteome</keyword>
<dbReference type="Proteomes" id="UP001602013">
    <property type="component" value="Unassembled WGS sequence"/>
</dbReference>
<dbReference type="Pfam" id="PF11139">
    <property type="entry name" value="SfLAP"/>
    <property type="match status" value="1"/>
</dbReference>
<evidence type="ECO:0000313" key="3">
    <source>
        <dbReference type="Proteomes" id="UP001602013"/>
    </source>
</evidence>
<feature type="transmembrane region" description="Helical" evidence="1">
    <location>
        <begin position="154"/>
        <end position="177"/>
    </location>
</feature>
<dbReference type="RefSeq" id="WP_387410897.1">
    <property type="nucleotide sequence ID" value="NZ_JBIASD010000006.1"/>
</dbReference>
<keyword evidence="1" id="KW-0812">Transmembrane</keyword>
<gene>
    <name evidence="2" type="ORF">ACFYXI_12535</name>
</gene>
<evidence type="ECO:0000256" key="1">
    <source>
        <dbReference type="SAM" id="Phobius"/>
    </source>
</evidence>
<feature type="transmembrane region" description="Helical" evidence="1">
    <location>
        <begin position="117"/>
        <end position="142"/>
    </location>
</feature>
<protein>
    <submittedName>
        <fullName evidence="2">GAP family protein</fullName>
    </submittedName>
</protein>
<feature type="transmembrane region" description="Helical" evidence="1">
    <location>
        <begin position="34"/>
        <end position="58"/>
    </location>
</feature>
<comment type="caution">
    <text evidence="2">The sequence shown here is derived from an EMBL/GenBank/DDBJ whole genome shotgun (WGS) entry which is preliminary data.</text>
</comment>
<dbReference type="InterPro" id="IPR021315">
    <property type="entry name" value="Gap/Sap"/>
</dbReference>
<organism evidence="2 3">
    <name type="scientific">Microtetraspora malaysiensis</name>
    <dbReference type="NCBI Taxonomy" id="161358"/>
    <lineage>
        <taxon>Bacteria</taxon>
        <taxon>Bacillati</taxon>
        <taxon>Actinomycetota</taxon>
        <taxon>Actinomycetes</taxon>
        <taxon>Streptosporangiales</taxon>
        <taxon>Streptosporangiaceae</taxon>
        <taxon>Microtetraspora</taxon>
    </lineage>
</organism>
<accession>A0ABW6SQ55</accession>
<feature type="transmembrane region" description="Helical" evidence="1">
    <location>
        <begin position="189"/>
        <end position="209"/>
    </location>
</feature>
<keyword evidence="1" id="KW-0472">Membrane</keyword>
<evidence type="ECO:0000313" key="2">
    <source>
        <dbReference type="EMBL" id="MFF3666413.1"/>
    </source>
</evidence>
<name>A0ABW6SQ55_9ACTN</name>
<sequence length="210" mass="21858">MAVNLQVLPLAVTMMMGPQIMCAIILVTTERARACSLAFLVGVAGATAVGVTIARGVFGLLGGEISPAPASDAGSVGTAVQIGLVAVLLAVAVKNYARRDTAEPPKWLRELLGADPWKAFTTGFLVILLMPSDILVMLTVGANLAQSGTGPGAALPFIGATVAVAALPLLGLLFFRGRAERAMPRIREWMESHGWLVNIVACLIFIALIL</sequence>
<keyword evidence="1" id="KW-1133">Transmembrane helix</keyword>
<feature type="transmembrane region" description="Helical" evidence="1">
    <location>
        <begin position="6"/>
        <end position="27"/>
    </location>
</feature>